<feature type="region of interest" description="Disordered" evidence="1">
    <location>
        <begin position="45"/>
        <end position="65"/>
    </location>
</feature>
<dbReference type="AlphaFoldDB" id="A0A7S3DQN1"/>
<feature type="compositionally biased region" description="Low complexity" evidence="1">
    <location>
        <begin position="134"/>
        <end position="153"/>
    </location>
</feature>
<feature type="region of interest" description="Disordered" evidence="1">
    <location>
        <begin position="134"/>
        <end position="168"/>
    </location>
</feature>
<evidence type="ECO:0000313" key="2">
    <source>
        <dbReference type="EMBL" id="CAD9969267.1"/>
    </source>
</evidence>
<feature type="region of interest" description="Disordered" evidence="1">
    <location>
        <begin position="262"/>
        <end position="302"/>
    </location>
</feature>
<evidence type="ECO:0000256" key="1">
    <source>
        <dbReference type="SAM" id="MobiDB-lite"/>
    </source>
</evidence>
<feature type="compositionally biased region" description="Low complexity" evidence="1">
    <location>
        <begin position="273"/>
        <end position="292"/>
    </location>
</feature>
<gene>
    <name evidence="2" type="ORF">APAL1065_LOCUS13579</name>
</gene>
<name>A0A7S3DQN1_9STRA</name>
<feature type="region of interest" description="Disordered" evidence="1">
    <location>
        <begin position="1"/>
        <end position="30"/>
    </location>
</feature>
<protein>
    <submittedName>
        <fullName evidence="2">Uncharacterized protein</fullName>
    </submittedName>
</protein>
<accession>A0A7S3DQN1</accession>
<proteinExistence type="predicted"/>
<organism evidence="2">
    <name type="scientific">Entomoneis paludosa</name>
    <dbReference type="NCBI Taxonomy" id="265537"/>
    <lineage>
        <taxon>Eukaryota</taxon>
        <taxon>Sar</taxon>
        <taxon>Stramenopiles</taxon>
        <taxon>Ochrophyta</taxon>
        <taxon>Bacillariophyta</taxon>
        <taxon>Bacillariophyceae</taxon>
        <taxon>Bacillariophycidae</taxon>
        <taxon>Entomoneidaceae</taxon>
        <taxon>Entomoneis</taxon>
    </lineage>
</organism>
<dbReference type="EMBL" id="HBHT01020252">
    <property type="protein sequence ID" value="CAD9969267.1"/>
    <property type="molecule type" value="Transcribed_RNA"/>
</dbReference>
<sequence length="339" mass="35788">MVPSGGVSSSNAVTQTGAEVPSSNIPSASNNTSVYDQLLARLPELAAQQQAPPAPSIVQQQQDEQAAQQQQLALLRLVAAARERQQAPSLSDMQIAGLLQQLQQEQQQRQQAVQQPAISQSSHPLLVAARSNVTSASCPPSSHSVVPSSFSTSNGLEPANGWPFARPPNAQFREEQSATASESNLPSQAASQLLNLVVATGGTSTGPPEVLDHNRPTELQTLARSLLQTSLAGGSLAAGWMNHHNNNKSQQSTFHPGAQVSLFSSQSQPHPLPTSHNTSSPTTPVHTTTMSQHPPPPNRLQQVGHAIASLPPSAQEQVLTLLSQQAALDVARETGAHRY</sequence>
<reference evidence="2" key="1">
    <citation type="submission" date="2021-01" db="EMBL/GenBank/DDBJ databases">
        <authorList>
            <person name="Corre E."/>
            <person name="Pelletier E."/>
            <person name="Niang G."/>
            <person name="Scheremetjew M."/>
            <person name="Finn R."/>
            <person name="Kale V."/>
            <person name="Holt S."/>
            <person name="Cochrane G."/>
            <person name="Meng A."/>
            <person name="Brown T."/>
            <person name="Cohen L."/>
        </authorList>
    </citation>
    <scope>NUCLEOTIDE SEQUENCE</scope>
    <source>
        <strain evidence="2">CCMP125</strain>
    </source>
</reference>